<gene>
    <name evidence="1" type="ORF">CSKR_104985</name>
</gene>
<dbReference type="EMBL" id="NIRI02000005">
    <property type="protein sequence ID" value="KAG5455339.1"/>
    <property type="molecule type" value="Genomic_DNA"/>
</dbReference>
<dbReference type="InParanoid" id="A0A3R7GRD1"/>
<keyword evidence="2" id="KW-1185">Reference proteome</keyword>
<evidence type="ECO:0000313" key="1">
    <source>
        <dbReference type="EMBL" id="KAG5455339.1"/>
    </source>
</evidence>
<dbReference type="AlphaFoldDB" id="A0A3R7GRD1"/>
<feature type="non-terminal residue" evidence="1">
    <location>
        <position position="132"/>
    </location>
</feature>
<proteinExistence type="predicted"/>
<accession>A0A3R7GRD1</accession>
<protein>
    <submittedName>
        <fullName evidence="1">Uncharacterized protein</fullName>
    </submittedName>
</protein>
<dbReference type="Proteomes" id="UP000286415">
    <property type="component" value="Unassembled WGS sequence"/>
</dbReference>
<name>A0A3R7GRD1_CLOSI</name>
<comment type="caution">
    <text evidence="1">The sequence shown here is derived from an EMBL/GenBank/DDBJ whole genome shotgun (WGS) entry which is preliminary data.</text>
</comment>
<sequence length="132" mass="14847">MTPSDRMLGSILIIGSWLEREFTDRKACGSNPTSASRLPLSRLGQPGTIPALVLPSGSMAVRQLHLGDYCYISYRLSFVTGYHHNKCADVSRRIVQQRISRCIVRLNTLLIRLLKTFRHLTTGFVLPLLAHQ</sequence>
<evidence type="ECO:0000313" key="2">
    <source>
        <dbReference type="Proteomes" id="UP000286415"/>
    </source>
</evidence>
<reference evidence="1 2" key="2">
    <citation type="journal article" date="2021" name="Genomics">
        <title>High-quality reference genome for Clonorchis sinensis.</title>
        <authorList>
            <person name="Young N.D."/>
            <person name="Stroehlein A.J."/>
            <person name="Kinkar L."/>
            <person name="Wang T."/>
            <person name="Sohn W.M."/>
            <person name="Chang B.C.H."/>
            <person name="Kaur P."/>
            <person name="Weisz D."/>
            <person name="Dudchenko O."/>
            <person name="Aiden E.L."/>
            <person name="Korhonen P.K."/>
            <person name="Gasser R.B."/>
        </authorList>
    </citation>
    <scope>NUCLEOTIDE SEQUENCE [LARGE SCALE GENOMIC DNA]</scope>
    <source>
        <strain evidence="1">Cs-k2</strain>
    </source>
</reference>
<dbReference type="OrthoDB" id="10051416at2759"/>
<organism evidence="1 2">
    <name type="scientific">Clonorchis sinensis</name>
    <name type="common">Chinese liver fluke</name>
    <dbReference type="NCBI Taxonomy" id="79923"/>
    <lineage>
        <taxon>Eukaryota</taxon>
        <taxon>Metazoa</taxon>
        <taxon>Spiralia</taxon>
        <taxon>Lophotrochozoa</taxon>
        <taxon>Platyhelminthes</taxon>
        <taxon>Trematoda</taxon>
        <taxon>Digenea</taxon>
        <taxon>Opisthorchiida</taxon>
        <taxon>Opisthorchiata</taxon>
        <taxon>Opisthorchiidae</taxon>
        <taxon>Clonorchis</taxon>
    </lineage>
</organism>
<reference evidence="1 2" key="1">
    <citation type="journal article" date="2018" name="Biotechnol. Adv.">
        <title>Improved genomic resources and new bioinformatic workflow for the carcinogenic parasite Clonorchis sinensis: Biotechnological implications.</title>
        <authorList>
            <person name="Wang D."/>
            <person name="Korhonen P.K."/>
            <person name="Gasser R.B."/>
            <person name="Young N.D."/>
        </authorList>
    </citation>
    <scope>NUCLEOTIDE SEQUENCE [LARGE SCALE GENOMIC DNA]</scope>
    <source>
        <strain evidence="1">Cs-k2</strain>
    </source>
</reference>